<feature type="transmembrane region" description="Helical" evidence="7">
    <location>
        <begin position="99"/>
        <end position="121"/>
    </location>
</feature>
<gene>
    <name evidence="9" type="ORF">ACFOOQ_01965</name>
</gene>
<evidence type="ECO:0000256" key="7">
    <source>
        <dbReference type="RuleBase" id="RU363032"/>
    </source>
</evidence>
<protein>
    <submittedName>
        <fullName evidence="9">ABC transporter permease</fullName>
    </submittedName>
</protein>
<evidence type="ECO:0000256" key="2">
    <source>
        <dbReference type="ARBA" id="ARBA00022448"/>
    </source>
</evidence>
<evidence type="ECO:0000259" key="8">
    <source>
        <dbReference type="PROSITE" id="PS50928"/>
    </source>
</evidence>
<keyword evidence="6 7" id="KW-0472">Membrane</keyword>
<feature type="domain" description="ABC transmembrane type-1" evidence="8">
    <location>
        <begin position="61"/>
        <end position="241"/>
    </location>
</feature>
<feature type="transmembrane region" description="Helical" evidence="7">
    <location>
        <begin position="65"/>
        <end position="87"/>
    </location>
</feature>
<evidence type="ECO:0000256" key="4">
    <source>
        <dbReference type="ARBA" id="ARBA00022692"/>
    </source>
</evidence>
<feature type="transmembrane region" description="Helical" evidence="7">
    <location>
        <begin position="171"/>
        <end position="198"/>
    </location>
</feature>
<feature type="transmembrane region" description="Helical" evidence="7">
    <location>
        <begin position="127"/>
        <end position="150"/>
    </location>
</feature>
<dbReference type="InterPro" id="IPR035906">
    <property type="entry name" value="MetI-like_sf"/>
</dbReference>
<dbReference type="Proteomes" id="UP001595711">
    <property type="component" value="Unassembled WGS sequence"/>
</dbReference>
<dbReference type="Gene3D" id="1.10.3720.10">
    <property type="entry name" value="MetI-like"/>
    <property type="match status" value="1"/>
</dbReference>
<feature type="transmembrane region" description="Helical" evidence="7">
    <location>
        <begin position="218"/>
        <end position="241"/>
    </location>
</feature>
<keyword evidence="4 7" id="KW-0812">Transmembrane</keyword>
<comment type="subcellular location">
    <subcellularLocation>
        <location evidence="1 7">Cell membrane</location>
        <topology evidence="1 7">Multi-pass membrane protein</topology>
    </subcellularLocation>
</comment>
<name>A0ABV7VA08_9PROT</name>
<keyword evidence="5 7" id="KW-1133">Transmembrane helix</keyword>
<evidence type="ECO:0000256" key="1">
    <source>
        <dbReference type="ARBA" id="ARBA00004651"/>
    </source>
</evidence>
<dbReference type="PANTHER" id="PTHR30151:SF38">
    <property type="entry name" value="ALIPHATIC SULFONATES TRANSPORT PERMEASE PROTEIN SSUC-RELATED"/>
    <property type="match status" value="1"/>
</dbReference>
<dbReference type="CDD" id="cd06261">
    <property type="entry name" value="TM_PBP2"/>
    <property type="match status" value="1"/>
</dbReference>
<evidence type="ECO:0000256" key="3">
    <source>
        <dbReference type="ARBA" id="ARBA00022475"/>
    </source>
</evidence>
<sequence length="256" mass="28025">MKLAKSTQERLLTIASPVGILLIWQILSNAGVIDARYVPSPVQIFRSGWDLLLSGELLTHTAVSLYRLVIGFALGAIPGILIGMLMGLNRFVRAILDPLIAAICPVPKIAILPLLMLMFGIGDGSKIAVVAVAVFFLVAINTTVGVMGIDRIYLDVAKNYNTPWLKLFRRVILPGALPTIFAGLRISLGVAFIVLVGAEFVASRAGIGYLIWTSWQTLVIENMFVGIIVITILGLVASFILREIERFLIPWRRHDH</sequence>
<comment type="caution">
    <text evidence="9">The sequence shown here is derived from an EMBL/GenBank/DDBJ whole genome shotgun (WGS) entry which is preliminary data.</text>
</comment>
<dbReference type="RefSeq" id="WP_379720985.1">
    <property type="nucleotide sequence ID" value="NZ_JBHRYJ010000001.1"/>
</dbReference>
<evidence type="ECO:0000256" key="6">
    <source>
        <dbReference type="ARBA" id="ARBA00023136"/>
    </source>
</evidence>
<dbReference type="SUPFAM" id="SSF161098">
    <property type="entry name" value="MetI-like"/>
    <property type="match status" value="1"/>
</dbReference>
<dbReference type="EMBL" id="JBHRYJ010000001">
    <property type="protein sequence ID" value="MFC3674289.1"/>
    <property type="molecule type" value="Genomic_DNA"/>
</dbReference>
<comment type="similarity">
    <text evidence="7">Belongs to the binding-protein-dependent transport system permease family.</text>
</comment>
<dbReference type="InterPro" id="IPR000515">
    <property type="entry name" value="MetI-like"/>
</dbReference>
<keyword evidence="10" id="KW-1185">Reference proteome</keyword>
<feature type="transmembrane region" description="Helical" evidence="7">
    <location>
        <begin position="12"/>
        <end position="33"/>
    </location>
</feature>
<organism evidence="9 10">
    <name type="scientific">Ferrovibrio xuzhouensis</name>
    <dbReference type="NCBI Taxonomy" id="1576914"/>
    <lineage>
        <taxon>Bacteria</taxon>
        <taxon>Pseudomonadati</taxon>
        <taxon>Pseudomonadota</taxon>
        <taxon>Alphaproteobacteria</taxon>
        <taxon>Rhodospirillales</taxon>
        <taxon>Rhodospirillaceae</taxon>
        <taxon>Ferrovibrio</taxon>
    </lineage>
</organism>
<evidence type="ECO:0000256" key="5">
    <source>
        <dbReference type="ARBA" id="ARBA00022989"/>
    </source>
</evidence>
<keyword evidence="2 7" id="KW-0813">Transport</keyword>
<dbReference type="PROSITE" id="PS50928">
    <property type="entry name" value="ABC_TM1"/>
    <property type="match status" value="1"/>
</dbReference>
<proteinExistence type="inferred from homology"/>
<dbReference type="Pfam" id="PF00528">
    <property type="entry name" value="BPD_transp_1"/>
    <property type="match status" value="1"/>
</dbReference>
<evidence type="ECO:0000313" key="9">
    <source>
        <dbReference type="EMBL" id="MFC3674289.1"/>
    </source>
</evidence>
<keyword evidence="3" id="KW-1003">Cell membrane</keyword>
<dbReference type="PANTHER" id="PTHR30151">
    <property type="entry name" value="ALKANE SULFONATE ABC TRANSPORTER-RELATED, MEMBRANE SUBUNIT"/>
    <property type="match status" value="1"/>
</dbReference>
<evidence type="ECO:0000313" key="10">
    <source>
        <dbReference type="Proteomes" id="UP001595711"/>
    </source>
</evidence>
<reference evidence="10" key="1">
    <citation type="journal article" date="2019" name="Int. J. Syst. Evol. Microbiol.">
        <title>The Global Catalogue of Microorganisms (GCM) 10K type strain sequencing project: providing services to taxonomists for standard genome sequencing and annotation.</title>
        <authorList>
            <consortium name="The Broad Institute Genomics Platform"/>
            <consortium name="The Broad Institute Genome Sequencing Center for Infectious Disease"/>
            <person name="Wu L."/>
            <person name="Ma J."/>
        </authorList>
    </citation>
    <scope>NUCLEOTIDE SEQUENCE [LARGE SCALE GENOMIC DNA]</scope>
    <source>
        <strain evidence="10">KCTC 42182</strain>
    </source>
</reference>
<accession>A0ABV7VA08</accession>